<organism evidence="1 2">
    <name type="scientific">Paraburkholderia aspalathi</name>
    <dbReference type="NCBI Taxonomy" id="1324617"/>
    <lineage>
        <taxon>Bacteria</taxon>
        <taxon>Pseudomonadati</taxon>
        <taxon>Pseudomonadota</taxon>
        <taxon>Betaproteobacteria</taxon>
        <taxon>Burkholderiales</taxon>
        <taxon>Burkholderiaceae</taxon>
        <taxon>Paraburkholderia</taxon>
    </lineage>
</organism>
<sequence length="45" mass="5078">MMNRYAYLPAADECLSQVWVYHEGLLGPHAFRIQLDQATAPALIC</sequence>
<name>A0A1I7EJD1_9BURK</name>
<gene>
    <name evidence="1" type="ORF">SAMN05192563_102482</name>
</gene>
<dbReference type="Proteomes" id="UP000198844">
    <property type="component" value="Unassembled WGS sequence"/>
</dbReference>
<reference evidence="1 2" key="1">
    <citation type="submission" date="2016-10" db="EMBL/GenBank/DDBJ databases">
        <authorList>
            <person name="de Groot N.N."/>
        </authorList>
    </citation>
    <scope>NUCLEOTIDE SEQUENCE [LARGE SCALE GENOMIC DNA]</scope>
    <source>
        <strain evidence="1 2">LMG 27731</strain>
    </source>
</reference>
<dbReference type="AlphaFoldDB" id="A0A1I7EJD1"/>
<proteinExistence type="predicted"/>
<dbReference type="EMBL" id="FPBH01000024">
    <property type="protein sequence ID" value="SFU24012.1"/>
    <property type="molecule type" value="Genomic_DNA"/>
</dbReference>
<protein>
    <submittedName>
        <fullName evidence="1">Uncharacterized protein</fullName>
    </submittedName>
</protein>
<evidence type="ECO:0000313" key="2">
    <source>
        <dbReference type="Proteomes" id="UP000198844"/>
    </source>
</evidence>
<accession>A0A1I7EJD1</accession>
<evidence type="ECO:0000313" key="1">
    <source>
        <dbReference type="EMBL" id="SFU24012.1"/>
    </source>
</evidence>